<feature type="region of interest" description="Disordered" evidence="1">
    <location>
        <begin position="1"/>
        <end position="22"/>
    </location>
</feature>
<evidence type="ECO:0000313" key="2">
    <source>
        <dbReference type="EMBL" id="GGA67433.1"/>
    </source>
</evidence>
<reference evidence="2" key="2">
    <citation type="submission" date="2020-09" db="EMBL/GenBank/DDBJ databases">
        <authorList>
            <person name="Sun Q."/>
            <person name="Zhou Y."/>
        </authorList>
    </citation>
    <scope>NUCLEOTIDE SEQUENCE</scope>
    <source>
        <strain evidence="2">CGMCC 1.15447</strain>
    </source>
</reference>
<protein>
    <submittedName>
        <fullName evidence="2">Uncharacterized protein</fullName>
    </submittedName>
</protein>
<name>A0A916W4N0_9BACT</name>
<dbReference type="Proteomes" id="UP000648801">
    <property type="component" value="Unassembled WGS sequence"/>
</dbReference>
<evidence type="ECO:0000256" key="1">
    <source>
        <dbReference type="SAM" id="MobiDB-lite"/>
    </source>
</evidence>
<organism evidence="2 3">
    <name type="scientific">Edaphobacter acidisoli</name>
    <dbReference type="NCBI Taxonomy" id="2040573"/>
    <lineage>
        <taxon>Bacteria</taxon>
        <taxon>Pseudomonadati</taxon>
        <taxon>Acidobacteriota</taxon>
        <taxon>Terriglobia</taxon>
        <taxon>Terriglobales</taxon>
        <taxon>Acidobacteriaceae</taxon>
        <taxon>Edaphobacter</taxon>
    </lineage>
</organism>
<sequence length="66" mass="7600">MKGFKATHMPGPQTAESSKKNWKWRLNHEDENETSSASWMALGACFDCNELGKFRKRPSDERANVR</sequence>
<accession>A0A916W4N0</accession>
<keyword evidence="3" id="KW-1185">Reference proteome</keyword>
<dbReference type="AlphaFoldDB" id="A0A916W4N0"/>
<reference evidence="2" key="1">
    <citation type="journal article" date="2014" name="Int. J. Syst. Evol. Microbiol.">
        <title>Complete genome sequence of Corynebacterium casei LMG S-19264T (=DSM 44701T), isolated from a smear-ripened cheese.</title>
        <authorList>
            <consortium name="US DOE Joint Genome Institute (JGI-PGF)"/>
            <person name="Walter F."/>
            <person name="Albersmeier A."/>
            <person name="Kalinowski J."/>
            <person name="Ruckert C."/>
        </authorList>
    </citation>
    <scope>NUCLEOTIDE SEQUENCE</scope>
    <source>
        <strain evidence="2">CGMCC 1.15447</strain>
    </source>
</reference>
<comment type="caution">
    <text evidence="2">The sequence shown here is derived from an EMBL/GenBank/DDBJ whole genome shotgun (WGS) entry which is preliminary data.</text>
</comment>
<gene>
    <name evidence="2" type="ORF">GCM10011507_18690</name>
</gene>
<proteinExistence type="predicted"/>
<evidence type="ECO:0000313" key="3">
    <source>
        <dbReference type="Proteomes" id="UP000648801"/>
    </source>
</evidence>
<dbReference type="EMBL" id="BMJB01000001">
    <property type="protein sequence ID" value="GGA67433.1"/>
    <property type="molecule type" value="Genomic_DNA"/>
</dbReference>